<accession>A0A1J5P0D9</accession>
<protein>
    <recommendedName>
        <fullName evidence="1">Chemoreceptor zinc-binding domain-containing protein</fullName>
    </recommendedName>
</protein>
<reference evidence="2" key="1">
    <citation type="submission" date="2016-10" db="EMBL/GenBank/DDBJ databases">
        <title>Sequence of Gallionella enrichment culture.</title>
        <authorList>
            <person name="Poehlein A."/>
            <person name="Muehling M."/>
            <person name="Daniel R."/>
        </authorList>
    </citation>
    <scope>NUCLEOTIDE SEQUENCE</scope>
</reference>
<feature type="domain" description="Chemoreceptor zinc-binding" evidence="1">
    <location>
        <begin position="39"/>
        <end position="106"/>
    </location>
</feature>
<name>A0A1J5P0D9_9ZZZZ</name>
<dbReference type="Pfam" id="PF13682">
    <property type="entry name" value="CZB"/>
    <property type="match status" value="1"/>
</dbReference>
<dbReference type="AlphaFoldDB" id="A0A1J5P0D9"/>
<organism evidence="2">
    <name type="scientific">mine drainage metagenome</name>
    <dbReference type="NCBI Taxonomy" id="410659"/>
    <lineage>
        <taxon>unclassified sequences</taxon>
        <taxon>metagenomes</taxon>
        <taxon>ecological metagenomes</taxon>
    </lineage>
</organism>
<dbReference type="InterPro" id="IPR025991">
    <property type="entry name" value="Chemoreceptor_zinc-bind_dom"/>
</dbReference>
<proteinExistence type="predicted"/>
<dbReference type="Gene3D" id="1.20.120.30">
    <property type="entry name" value="Aspartate receptor, ligand-binding domain"/>
    <property type="match status" value="1"/>
</dbReference>
<dbReference type="EMBL" id="MLJW01008060">
    <property type="protein sequence ID" value="OIQ64506.1"/>
    <property type="molecule type" value="Genomic_DNA"/>
</dbReference>
<sequence>MPAPDLPGWVAAWSGPPQWQGVSLVPRADLPVLFAAVEHRAWVAQLLAFLHGSRSGAPVLDGRLCQFGRWLGGAGASHLTRLAALGDGTGADQLTGLHQQLHDLALHLVGLKTGGQTQALQTQLPRLTELRDAVLAQLGLLLGEPALV</sequence>
<evidence type="ECO:0000259" key="1">
    <source>
        <dbReference type="Pfam" id="PF13682"/>
    </source>
</evidence>
<comment type="caution">
    <text evidence="2">The sequence shown here is derived from an EMBL/GenBank/DDBJ whole genome shotgun (WGS) entry which is preliminary data.</text>
</comment>
<gene>
    <name evidence="2" type="ORF">GALL_539430</name>
</gene>
<evidence type="ECO:0000313" key="2">
    <source>
        <dbReference type="EMBL" id="OIQ64506.1"/>
    </source>
</evidence>